<reference evidence="3" key="1">
    <citation type="journal article" date="2014" name="Nat. Commun.">
        <title>Genomic adaptations of the halophilic Dead Sea filamentous fungus Eurotium rubrum.</title>
        <authorList>
            <person name="Kis-Papo T."/>
            <person name="Weig A.R."/>
            <person name="Riley R."/>
            <person name="Persoh D."/>
            <person name="Salamov A."/>
            <person name="Sun H."/>
            <person name="Lipzen A."/>
            <person name="Wasser S.P."/>
            <person name="Rambold G."/>
            <person name="Grigoriev I.V."/>
            <person name="Nevo E."/>
        </authorList>
    </citation>
    <scope>NUCLEOTIDE SEQUENCE [LARGE SCALE GENOMIC DNA]</scope>
    <source>
        <strain evidence="3">CBS 135680</strain>
    </source>
</reference>
<sequence>MRLLAHILIRRHSRLCPFALSTFRSVSFSPSCKRFSSSYSDRTFGIPVGSNGHVLLSVTESLESPKQPYPNVTVYLPSGPVFQRQNTPTSTDVTNPASHNDTDSFRTQHELATSTSSTIVTIHYRLGTIEPPEDQLPDAEPPENDGSSTIKSDVTKPEGNESPRLIHYEYENAVHDTLTAFDWIQKTFQPSQLDVLGSHIGGSLALVLALTESQSIHAVAAVEPICDWTGLDEWCMVPDYLPAETNPQIEAIKEHISNLRLSEDGRGSTKRKTKSQSVAPPELVPLLEARKSLFVKPERYFDPFASPILFVRTPGRAIPAKFPLYLTGPDHPIPVLREKIILDVMSLGLVEDEDVLRGETLEEELDDEHFNDYYDESIYIIADQNGRRYNLEIPMYRKALLRWPPEGLDYGVSGVNWFQPHLLEFKRLDMTLPWVHLFVRRPEFRKSGNKTILSEQAKYMHKTLQRACFWGNNARKEVREKGVQLSRVPSGEAWPISDGIEKTAGEWLSSVMEWPRRPEKEKEETSEELSGQEASRCSL</sequence>
<dbReference type="RefSeq" id="XP_040638801.1">
    <property type="nucleotide sequence ID" value="XM_040778991.1"/>
</dbReference>
<dbReference type="EMBL" id="KK088423">
    <property type="protein sequence ID" value="EYE95113.1"/>
    <property type="molecule type" value="Genomic_DNA"/>
</dbReference>
<feature type="region of interest" description="Disordered" evidence="1">
    <location>
        <begin position="513"/>
        <end position="539"/>
    </location>
</feature>
<protein>
    <recommendedName>
        <fullName evidence="4">Alpha/beta hydrolase fold-3 domain-containing protein</fullName>
    </recommendedName>
</protein>
<feature type="compositionally biased region" description="Acidic residues" evidence="1">
    <location>
        <begin position="131"/>
        <end position="143"/>
    </location>
</feature>
<organism evidence="2 3">
    <name type="scientific">Aspergillus ruber (strain CBS 135680)</name>
    <dbReference type="NCBI Taxonomy" id="1388766"/>
    <lineage>
        <taxon>Eukaryota</taxon>
        <taxon>Fungi</taxon>
        <taxon>Dikarya</taxon>
        <taxon>Ascomycota</taxon>
        <taxon>Pezizomycotina</taxon>
        <taxon>Eurotiomycetes</taxon>
        <taxon>Eurotiomycetidae</taxon>
        <taxon>Eurotiales</taxon>
        <taxon>Aspergillaceae</taxon>
        <taxon>Aspergillus</taxon>
        <taxon>Aspergillus subgen. Aspergillus</taxon>
    </lineage>
</organism>
<name>A0A017SDP2_ASPRC</name>
<dbReference type="InterPro" id="IPR029058">
    <property type="entry name" value="AB_hydrolase_fold"/>
</dbReference>
<dbReference type="Proteomes" id="UP000019804">
    <property type="component" value="Unassembled WGS sequence"/>
</dbReference>
<evidence type="ECO:0008006" key="4">
    <source>
        <dbReference type="Google" id="ProtNLM"/>
    </source>
</evidence>
<evidence type="ECO:0000256" key="1">
    <source>
        <dbReference type="SAM" id="MobiDB-lite"/>
    </source>
</evidence>
<keyword evidence="3" id="KW-1185">Reference proteome</keyword>
<evidence type="ECO:0000313" key="2">
    <source>
        <dbReference type="EMBL" id="EYE95113.1"/>
    </source>
</evidence>
<proteinExistence type="predicted"/>
<dbReference type="GeneID" id="63694115"/>
<accession>A0A017SDP2</accession>
<gene>
    <name evidence="2" type="ORF">EURHEDRAFT_377657</name>
</gene>
<dbReference type="STRING" id="1388766.A0A017SDP2"/>
<dbReference type="HOGENOM" id="CLU_021214_1_0_1"/>
<dbReference type="AlphaFoldDB" id="A0A017SDP2"/>
<dbReference type="Gene3D" id="3.40.50.1820">
    <property type="entry name" value="alpha/beta hydrolase"/>
    <property type="match status" value="1"/>
</dbReference>
<feature type="region of interest" description="Disordered" evidence="1">
    <location>
        <begin position="82"/>
        <end position="103"/>
    </location>
</feature>
<dbReference type="OrthoDB" id="5396420at2759"/>
<evidence type="ECO:0000313" key="3">
    <source>
        <dbReference type="Proteomes" id="UP000019804"/>
    </source>
</evidence>
<feature type="compositionally biased region" description="Basic and acidic residues" evidence="1">
    <location>
        <begin position="514"/>
        <end position="523"/>
    </location>
</feature>
<feature type="compositionally biased region" description="Polar residues" evidence="1">
    <location>
        <begin position="83"/>
        <end position="99"/>
    </location>
</feature>
<feature type="region of interest" description="Disordered" evidence="1">
    <location>
        <begin position="130"/>
        <end position="161"/>
    </location>
</feature>
<dbReference type="SUPFAM" id="SSF53474">
    <property type="entry name" value="alpha/beta-Hydrolases"/>
    <property type="match status" value="1"/>
</dbReference>